<reference evidence="1" key="1">
    <citation type="submission" date="2022-08" db="EMBL/GenBank/DDBJ databases">
        <title>Genome Sequence of Fusarium decemcellulare.</title>
        <authorList>
            <person name="Buettner E."/>
        </authorList>
    </citation>
    <scope>NUCLEOTIDE SEQUENCE</scope>
    <source>
        <strain evidence="1">Babe19</strain>
    </source>
</reference>
<gene>
    <name evidence="1" type="ORF">NM208_g4766</name>
</gene>
<organism evidence="1 2">
    <name type="scientific">Fusarium decemcellulare</name>
    <dbReference type="NCBI Taxonomy" id="57161"/>
    <lineage>
        <taxon>Eukaryota</taxon>
        <taxon>Fungi</taxon>
        <taxon>Dikarya</taxon>
        <taxon>Ascomycota</taxon>
        <taxon>Pezizomycotina</taxon>
        <taxon>Sordariomycetes</taxon>
        <taxon>Hypocreomycetidae</taxon>
        <taxon>Hypocreales</taxon>
        <taxon>Nectriaceae</taxon>
        <taxon>Fusarium</taxon>
        <taxon>Fusarium decemcellulare species complex</taxon>
    </lineage>
</organism>
<dbReference type="Proteomes" id="UP001148629">
    <property type="component" value="Unassembled WGS sequence"/>
</dbReference>
<accession>A0ACC1SJV1</accession>
<protein>
    <submittedName>
        <fullName evidence="1">Uncharacterized protein</fullName>
    </submittedName>
</protein>
<evidence type="ECO:0000313" key="1">
    <source>
        <dbReference type="EMBL" id="KAJ3541087.1"/>
    </source>
</evidence>
<evidence type="ECO:0000313" key="2">
    <source>
        <dbReference type="Proteomes" id="UP001148629"/>
    </source>
</evidence>
<proteinExistence type="predicted"/>
<name>A0ACC1SJV1_9HYPO</name>
<keyword evidence="2" id="KW-1185">Reference proteome</keyword>
<comment type="caution">
    <text evidence="1">The sequence shown here is derived from an EMBL/GenBank/DDBJ whole genome shotgun (WGS) entry which is preliminary data.</text>
</comment>
<dbReference type="EMBL" id="JANRMS010000372">
    <property type="protein sequence ID" value="KAJ3541087.1"/>
    <property type="molecule type" value="Genomic_DNA"/>
</dbReference>
<sequence length="302" mass="34300">MGSSRHSRHRSWYDPRNPQYAMNGQRGESKIKRCPCGFYGQHNCRLAKANRRRVARLERRCLRNAERRRLSEDQHRSSSTDQHPPSFTPEDHSSSKGANDDGQQTKPERPVTAVDGQSTDQTASDTTKPQLEVNTVVSVAGQSVDPTTATSLLQPKVDKSVTELRIMDVGLAKHTWEHIRGGYFQQDDGSSSRAATPESNGCIIYHNPSKLVDGYVQTRPIMRDGFKGDREFRSRQYMQRLVVKAFEDEESLRRLLDEEEDYEASHLCSKSNCIAPWHITVEKKAKKYSSKGLSPDDYDTPD</sequence>